<dbReference type="STRING" id="686796.SAMN04488104_104336"/>
<accession>A0A1G6WE44</accession>
<dbReference type="Gene3D" id="2.120.10.30">
    <property type="entry name" value="TolB, C-terminal domain"/>
    <property type="match status" value="1"/>
</dbReference>
<dbReference type="Proteomes" id="UP000199060">
    <property type="component" value="Unassembled WGS sequence"/>
</dbReference>
<reference evidence="2" key="1">
    <citation type="submission" date="2016-10" db="EMBL/GenBank/DDBJ databases">
        <authorList>
            <person name="Varghese N."/>
            <person name="Submissions S."/>
        </authorList>
    </citation>
    <scope>NUCLEOTIDE SEQUENCE [LARGE SCALE GENOMIC DNA]</scope>
    <source>
        <strain evidence="2">DSM 23095</strain>
    </source>
</reference>
<dbReference type="EMBL" id="FNAC01000043">
    <property type="protein sequence ID" value="SDD64210.1"/>
    <property type="molecule type" value="Genomic_DNA"/>
</dbReference>
<dbReference type="Pfam" id="PF17170">
    <property type="entry name" value="DUF5128"/>
    <property type="match status" value="1"/>
</dbReference>
<protein>
    <recommendedName>
        <fullName evidence="3">6-bladed beta-propeller protein</fullName>
    </recommendedName>
</protein>
<dbReference type="AlphaFoldDB" id="A0A1G6WE44"/>
<sequence>MLIMSMLISFFGCKDSNQLENENSNQKFDWVSTNSISQTDLKILDKSNQVNIDQSEIGKDIHLSDLISEFSYLQLKNQEGHLLGDIDKILFTDSLIFVMDQYLTNTLQVFERRTGNELVYLEKSGEGPREFLEIYDFDIDREKKQILLFDGKLSKMLVFDFSGRFIEEFKIPIRAQNFRKTFTDEYLFYTANLPNDHLEGGRGCRYFVLNSGFEVKSCFSVDEELETYGNYFSRDYFSSDGHDIYLLPRFGNEFFKINSKEKVLSQLVSLELQDGIKKHDLVGDGLLFVDDRKEDKKFFSHGGSFVTSQIFGLEFRRFGGKSFHYFETIDTKERFYGAEFDFDVPGLSFFSFPISSFEDEAISVIKLNQLRNIGIEKFKTSLEKQGNLTPDLSNFLDNVVDFDQPALLIMEFK</sequence>
<evidence type="ECO:0000313" key="1">
    <source>
        <dbReference type="EMBL" id="SDD64210.1"/>
    </source>
</evidence>
<evidence type="ECO:0000313" key="2">
    <source>
        <dbReference type="Proteomes" id="UP000199060"/>
    </source>
</evidence>
<name>A0A1G6WE44_9BACT</name>
<proteinExistence type="predicted"/>
<keyword evidence="2" id="KW-1185">Reference proteome</keyword>
<dbReference type="InterPro" id="IPR011042">
    <property type="entry name" value="6-blade_b-propeller_TolB-like"/>
</dbReference>
<evidence type="ECO:0008006" key="3">
    <source>
        <dbReference type="Google" id="ProtNLM"/>
    </source>
</evidence>
<organism evidence="1 2">
    <name type="scientific">Algoriphagus faecimaris</name>
    <dbReference type="NCBI Taxonomy" id="686796"/>
    <lineage>
        <taxon>Bacteria</taxon>
        <taxon>Pseudomonadati</taxon>
        <taxon>Bacteroidota</taxon>
        <taxon>Cytophagia</taxon>
        <taxon>Cytophagales</taxon>
        <taxon>Cyclobacteriaceae</taxon>
        <taxon>Algoriphagus</taxon>
    </lineage>
</organism>
<gene>
    <name evidence="1" type="ORF">SAMN04488104_104336</name>
</gene>